<evidence type="ECO:0000256" key="8">
    <source>
        <dbReference type="ARBA" id="ARBA00022723"/>
    </source>
</evidence>
<feature type="domain" description="Pterin-binding" evidence="14">
    <location>
        <begin position="10"/>
        <end position="257"/>
    </location>
</feature>
<dbReference type="InterPro" id="IPR000489">
    <property type="entry name" value="Pterin-binding_dom"/>
</dbReference>
<dbReference type="PROSITE" id="PS50972">
    <property type="entry name" value="PTERIN_BINDING"/>
    <property type="match status" value="1"/>
</dbReference>
<dbReference type="AlphaFoldDB" id="Q5XZD4"/>
<comment type="catalytic activity">
    <reaction evidence="1">
        <text>(7,8-dihydropterin-6-yl)methyl diphosphate + 4-aminobenzoate = 7,8-dihydropteroate + diphosphate</text>
        <dbReference type="Rhea" id="RHEA:19949"/>
        <dbReference type="ChEBI" id="CHEBI:17836"/>
        <dbReference type="ChEBI" id="CHEBI:17839"/>
        <dbReference type="ChEBI" id="CHEBI:33019"/>
        <dbReference type="ChEBI" id="CHEBI:72950"/>
        <dbReference type="EC" id="2.5.1.15"/>
    </reaction>
</comment>
<evidence type="ECO:0000256" key="4">
    <source>
        <dbReference type="ARBA" id="ARBA00009503"/>
    </source>
</evidence>
<proteinExistence type="inferred from homology"/>
<sequence>MAVFEFSKKTYIMGILNITPDSFSDGGSYGSVQEAVERAKAMIVEGADIIDVGGESTRPGYTLLSDQEEIDRIRPVITELVKEINVPISIDTYKAGVAREALRLGAHIINDIWGLQREPEIAKAIAEHDAYAVVMHNQDGTEYKGDIIESINDFLKRSIQIAVDAGVDESKIILDPGIGFGKTSEQNMHVMKRLSEIKALGYPVLLGTSRKSMIGKILDLPPKERVEGTVATTVMGIMQGMDIVRVHDVKENYRAAKVTDAIWRGDF</sequence>
<dbReference type="Pfam" id="PF00809">
    <property type="entry name" value="Pterin_bind"/>
    <property type="match status" value="1"/>
</dbReference>
<dbReference type="PANTHER" id="PTHR20941">
    <property type="entry name" value="FOLATE SYNTHESIS PROTEINS"/>
    <property type="match status" value="1"/>
</dbReference>
<evidence type="ECO:0000256" key="1">
    <source>
        <dbReference type="ARBA" id="ARBA00000012"/>
    </source>
</evidence>
<dbReference type="UniPathway" id="UPA00077">
    <property type="reaction ID" value="UER00156"/>
</dbReference>
<evidence type="ECO:0000256" key="6">
    <source>
        <dbReference type="ARBA" id="ARBA00016919"/>
    </source>
</evidence>
<dbReference type="EC" id="2.5.1.15" evidence="5 13"/>
<name>Q5XZD4_PEPAC</name>
<accession>Q5XZD4</accession>
<dbReference type="GO" id="GO:0004156">
    <property type="term" value="F:dihydropteroate synthase activity"/>
    <property type="evidence" value="ECO:0007669"/>
    <property type="project" value="UniProtKB-EC"/>
</dbReference>
<dbReference type="CDD" id="cd00739">
    <property type="entry name" value="DHPS"/>
    <property type="match status" value="1"/>
</dbReference>
<dbReference type="PANTHER" id="PTHR20941:SF1">
    <property type="entry name" value="FOLIC ACID SYNTHESIS PROTEIN FOL1"/>
    <property type="match status" value="1"/>
</dbReference>
<evidence type="ECO:0000256" key="11">
    <source>
        <dbReference type="ARBA" id="ARBA00030193"/>
    </source>
</evidence>
<evidence type="ECO:0000256" key="3">
    <source>
        <dbReference type="ARBA" id="ARBA00004763"/>
    </source>
</evidence>
<protein>
    <recommendedName>
        <fullName evidence="6 13">Dihydropteroate synthase</fullName>
        <shortName evidence="13">DHPS</shortName>
        <ecNumber evidence="5 13">2.5.1.15</ecNumber>
    </recommendedName>
    <alternativeName>
        <fullName evidence="11 13">Dihydropteroate pyrophosphorylase</fullName>
    </alternativeName>
</protein>
<reference evidence="15" key="1">
    <citation type="submission" date="2004-08" db="EMBL/GenBank/DDBJ databases">
        <title>Genes involved in glycine decarboxylation reaction of Eubacterium acidaminophilum.</title>
        <authorList>
            <person name="Poehlein A."/>
            <person name="Lechel A."/>
            <person name="Groebe D."/>
            <person name="Andreesen J.R."/>
        </authorList>
    </citation>
    <scope>NUCLEOTIDE SEQUENCE</scope>
</reference>
<dbReference type="InterPro" id="IPR045031">
    <property type="entry name" value="DHP_synth-like"/>
</dbReference>
<keyword evidence="7 13" id="KW-0808">Transferase</keyword>
<evidence type="ECO:0000313" key="15">
    <source>
        <dbReference type="EMBL" id="AAU84900.1"/>
    </source>
</evidence>
<comment type="function">
    <text evidence="12 13">Catalyzes the condensation of para-aminobenzoate (pABA) with 6-hydroxymethyl-7,8-dihydropterin diphosphate (DHPt-PP) to form 7,8-dihydropteroate (H2Pte), the immediate precursor of folate derivatives.</text>
</comment>
<dbReference type="GO" id="GO:0005829">
    <property type="term" value="C:cytosol"/>
    <property type="evidence" value="ECO:0007669"/>
    <property type="project" value="TreeGrafter"/>
</dbReference>
<keyword evidence="10 13" id="KW-0289">Folate biosynthesis</keyword>
<dbReference type="InterPro" id="IPR006390">
    <property type="entry name" value="DHP_synth_dom"/>
</dbReference>
<dbReference type="Gene3D" id="3.20.20.20">
    <property type="entry name" value="Dihydropteroate synthase-like"/>
    <property type="match status" value="1"/>
</dbReference>
<dbReference type="PROSITE" id="PS00793">
    <property type="entry name" value="DHPS_2"/>
    <property type="match status" value="1"/>
</dbReference>
<dbReference type="PROSITE" id="PS00792">
    <property type="entry name" value="DHPS_1"/>
    <property type="match status" value="1"/>
</dbReference>
<dbReference type="InterPro" id="IPR011005">
    <property type="entry name" value="Dihydropteroate_synth-like_sf"/>
</dbReference>
<keyword evidence="8 13" id="KW-0479">Metal-binding</keyword>
<comment type="pathway">
    <text evidence="3 13">Cofactor biosynthesis; tetrahydrofolate biosynthesis; 7,8-dihydrofolate from 2-amino-4-hydroxy-6-hydroxymethyl-7,8-dihydropteridine diphosphate and 4-aminobenzoate: step 1/2.</text>
</comment>
<dbReference type="GO" id="GO:0046872">
    <property type="term" value="F:metal ion binding"/>
    <property type="evidence" value="ECO:0007669"/>
    <property type="project" value="UniProtKB-KW"/>
</dbReference>
<dbReference type="FunFam" id="3.20.20.20:FF:000006">
    <property type="entry name" value="Dihydropteroate synthase"/>
    <property type="match status" value="1"/>
</dbReference>
<dbReference type="EMBL" id="AY722712">
    <property type="protein sequence ID" value="AAU84900.1"/>
    <property type="molecule type" value="Genomic_DNA"/>
</dbReference>
<evidence type="ECO:0000256" key="12">
    <source>
        <dbReference type="ARBA" id="ARBA00053449"/>
    </source>
</evidence>
<evidence type="ECO:0000259" key="14">
    <source>
        <dbReference type="PROSITE" id="PS50972"/>
    </source>
</evidence>
<dbReference type="SUPFAM" id="SSF51717">
    <property type="entry name" value="Dihydropteroate synthetase-like"/>
    <property type="match status" value="1"/>
</dbReference>
<evidence type="ECO:0000256" key="10">
    <source>
        <dbReference type="ARBA" id="ARBA00022909"/>
    </source>
</evidence>
<evidence type="ECO:0000256" key="13">
    <source>
        <dbReference type="RuleBase" id="RU361205"/>
    </source>
</evidence>
<gene>
    <name evidence="15" type="primary">folP</name>
</gene>
<comment type="similarity">
    <text evidence="4 13">Belongs to the DHPS family.</text>
</comment>
<evidence type="ECO:0000256" key="2">
    <source>
        <dbReference type="ARBA" id="ARBA00001946"/>
    </source>
</evidence>
<evidence type="ECO:0000256" key="7">
    <source>
        <dbReference type="ARBA" id="ARBA00022679"/>
    </source>
</evidence>
<dbReference type="GO" id="GO:0046654">
    <property type="term" value="P:tetrahydrofolate biosynthetic process"/>
    <property type="evidence" value="ECO:0007669"/>
    <property type="project" value="UniProtKB-UniPathway"/>
</dbReference>
<dbReference type="GO" id="GO:0046656">
    <property type="term" value="P:folic acid biosynthetic process"/>
    <property type="evidence" value="ECO:0007669"/>
    <property type="project" value="UniProtKB-KW"/>
</dbReference>
<dbReference type="NCBIfam" id="TIGR01496">
    <property type="entry name" value="DHPS"/>
    <property type="match status" value="1"/>
</dbReference>
<organism evidence="15">
    <name type="scientific">Peptoclostridium acidaminophilum</name>
    <name type="common">Eubacterium acidaminophilum</name>
    <dbReference type="NCBI Taxonomy" id="1731"/>
    <lineage>
        <taxon>Bacteria</taxon>
        <taxon>Bacillati</taxon>
        <taxon>Bacillota</taxon>
        <taxon>Clostridia</taxon>
        <taxon>Peptostreptococcales</taxon>
        <taxon>Peptoclostridiaceae</taxon>
        <taxon>Peptoclostridium</taxon>
    </lineage>
</organism>
<evidence type="ECO:0000256" key="9">
    <source>
        <dbReference type="ARBA" id="ARBA00022842"/>
    </source>
</evidence>
<keyword evidence="9 13" id="KW-0460">Magnesium</keyword>
<comment type="cofactor">
    <cofactor evidence="2 13">
        <name>Mg(2+)</name>
        <dbReference type="ChEBI" id="CHEBI:18420"/>
    </cofactor>
</comment>
<evidence type="ECO:0000256" key="5">
    <source>
        <dbReference type="ARBA" id="ARBA00012458"/>
    </source>
</evidence>